<organism evidence="1 2">
    <name type="scientific">Alternaria gaisen</name>
    <dbReference type="NCBI Taxonomy" id="167740"/>
    <lineage>
        <taxon>Eukaryota</taxon>
        <taxon>Fungi</taxon>
        <taxon>Dikarya</taxon>
        <taxon>Ascomycota</taxon>
        <taxon>Pezizomycotina</taxon>
        <taxon>Dothideomycetes</taxon>
        <taxon>Pleosporomycetidae</taxon>
        <taxon>Pleosporales</taxon>
        <taxon>Pleosporineae</taxon>
        <taxon>Pleosporaceae</taxon>
        <taxon>Alternaria</taxon>
        <taxon>Alternaria sect. Alternaria</taxon>
    </lineage>
</organism>
<evidence type="ECO:0000313" key="2">
    <source>
        <dbReference type="Proteomes" id="UP000293547"/>
    </source>
</evidence>
<sequence>MSSVNRPVDLKQKEKDVNNKLQLYGIVEAFSNGKVPSNQQIDVALNSALAHRALNSPSKKLSSEGQHLVSDLKSVIEQAKILLLTKNEGNLLQDFIWQAEHLGSNSASLPNAPVDKDTAKQHGNEALDGLRTLGTLIISNGQFRKLLSDATVLLRDMAGDAAQNTANKIKPSEDRLNRLDEPAEDNTWHDTSNLNRENLRNQAKNSLPFGNKNKDEAKSDLKEHAKDINQAANPDGSRDPQHTAELGAHEGQTGQSTGINARGALETAKQKVDANTSEEDKNMARARRDQMNNYLKGKMPEERREQTIWRLKKMVVEIQGHQDYQRAIETLLSLAEQYSGHGKNLGQQGKGSVQGFLSENKWLTNLKTLLERFANNTSFDDLIESINQVYKDADQDPELKNWFTRINHFIRKTLQQQGFILEDRSNEEWNQIYDDGHRLLRGRYRGHTDRIADEFKFIGEQFDADPQNKQFAQSVNKLFLDLGQDENGQTVFKPHLLKDLSDVILPSIFENVRYVPIPRIEYSDSMVDAVVENLVIEGDNLAPNSLEFGSDNYWRWGRKSISSKNKNKVMLSVSGVQMDLRDVSYYIKRKQGFPSITDKGVMDIFMGGSGFSFKVEMETADKARENHAQTHFFKVTKVESDIKNLQIKMKKSNHKLLFNMFKPLLLKVMRPVIQKVLEKQIKDSANQLDGILFDIKTEADRAEAEAKRNPDPQNLQNMYQRYASAMQHRIMQGKQKKEQVKEKASDTQVNMAVTQHDSIFKNISLPGGISSKATEYKELAAKGERWESPIFSIGSAKETSSLPQVGKVTRKPHGRAGGYGSPGDESRGLGASQGLNPSANQYDSQYSNAGGLGAGQGLTSGQGLTGGSGLTGGQGLTGGSGLAGGQGLAGGVPSTTGGSHGFGTQVDDAFNTSGTDAPVGSSGLGSSGLDSTGLNNPAATTTTGSTTHPTGAPASGEFNTTFGDQNPVFQGRA</sequence>
<keyword evidence="2" id="KW-1185">Reference proteome</keyword>
<accession>A0ACB6FWI2</accession>
<name>A0ACB6FWI2_9PLEO</name>
<reference evidence="1 2" key="1">
    <citation type="journal article" date="2019" name="bioRxiv">
        <title>Genomics, evolutionary history and diagnostics of the Alternaria alternata species group including apple and Asian pear pathotypes.</title>
        <authorList>
            <person name="Armitage A.D."/>
            <person name="Cockerton H.M."/>
            <person name="Sreenivasaprasad S."/>
            <person name="Woodhall J.W."/>
            <person name="Lane C.R."/>
            <person name="Harrison R.J."/>
            <person name="Clarkson J.P."/>
        </authorList>
    </citation>
    <scope>NUCLEOTIDE SEQUENCE [LARGE SCALE GENOMIC DNA]</scope>
    <source>
        <strain evidence="1 2">FERA 650</strain>
    </source>
</reference>
<evidence type="ECO:0000313" key="1">
    <source>
        <dbReference type="EMBL" id="KAB2108827.1"/>
    </source>
</evidence>
<comment type="caution">
    <text evidence="1">The sequence shown here is derived from an EMBL/GenBank/DDBJ whole genome shotgun (WGS) entry which is preliminary data.</text>
</comment>
<proteinExistence type="predicted"/>
<gene>
    <name evidence="1" type="ORF">AG0111_0g2958</name>
</gene>
<protein>
    <submittedName>
        <fullName evidence="1">Uncharacterized protein</fullName>
    </submittedName>
</protein>
<dbReference type="EMBL" id="PDWZ02000002">
    <property type="protein sequence ID" value="KAB2108827.1"/>
    <property type="molecule type" value="Genomic_DNA"/>
</dbReference>
<dbReference type="Proteomes" id="UP000293547">
    <property type="component" value="Unassembled WGS sequence"/>
</dbReference>